<dbReference type="Pfam" id="PF00109">
    <property type="entry name" value="ketoacyl-synt"/>
    <property type="match status" value="1"/>
</dbReference>
<dbReference type="PANTHER" id="PTHR11712:SF336">
    <property type="entry name" value="3-OXOACYL-[ACYL-CARRIER-PROTEIN] SYNTHASE, MITOCHONDRIAL"/>
    <property type="match status" value="1"/>
</dbReference>
<dbReference type="PROSITE" id="PS52004">
    <property type="entry name" value="KS3_2"/>
    <property type="match status" value="1"/>
</dbReference>
<dbReference type="EC" id="2.3.1.179" evidence="3 11"/>
<feature type="domain" description="Ketosynthase family 3 (KS3)" evidence="14">
    <location>
        <begin position="6"/>
        <end position="417"/>
    </location>
</feature>
<evidence type="ECO:0000313" key="16">
    <source>
        <dbReference type="Proteomes" id="UP000316778"/>
    </source>
</evidence>
<evidence type="ECO:0000256" key="1">
    <source>
        <dbReference type="ARBA" id="ARBA00005194"/>
    </source>
</evidence>
<feature type="active site" description="For beta-ketoacyl synthase activity" evidence="12">
    <location>
        <position position="168"/>
    </location>
</feature>
<evidence type="ECO:0000256" key="7">
    <source>
        <dbReference type="ARBA" id="ARBA00022832"/>
    </source>
</evidence>
<dbReference type="InterPro" id="IPR014031">
    <property type="entry name" value="Ketoacyl_synth_C"/>
</dbReference>
<dbReference type="InterPro" id="IPR017568">
    <property type="entry name" value="3-oxoacyl-ACP_synth-2"/>
</dbReference>
<dbReference type="SUPFAM" id="SSF53901">
    <property type="entry name" value="Thiolase-like"/>
    <property type="match status" value="2"/>
</dbReference>
<comment type="pathway">
    <text evidence="1 11">Lipid metabolism; fatty acid biosynthesis.</text>
</comment>
<dbReference type="NCBIfam" id="TIGR03150">
    <property type="entry name" value="fabF"/>
    <property type="match status" value="1"/>
</dbReference>
<dbReference type="OrthoDB" id="9808669at2"/>
<keyword evidence="10 11" id="KW-0012">Acyltransferase</keyword>
<protein>
    <recommendedName>
        <fullName evidence="4 11">3-oxoacyl-[acyl-carrier-protein] synthase 2</fullName>
        <ecNumber evidence="3 11">2.3.1.179</ecNumber>
    </recommendedName>
</protein>
<dbReference type="NCBIfam" id="NF005589">
    <property type="entry name" value="PRK07314.1"/>
    <property type="match status" value="1"/>
</dbReference>
<keyword evidence="8" id="KW-0443">Lipid metabolism</keyword>
<dbReference type="Pfam" id="PF02801">
    <property type="entry name" value="Ketoacyl-synt_C"/>
    <property type="match status" value="1"/>
</dbReference>
<dbReference type="CDD" id="cd00834">
    <property type="entry name" value="KAS_I_II"/>
    <property type="match status" value="1"/>
</dbReference>
<comment type="catalytic activity">
    <reaction evidence="11">
        <text>(9Z)-hexadecenoyl-[ACP] + malonyl-[ACP] + H(+) = 3-oxo-(11Z)-octadecenoyl-[ACP] + holo-[ACP] + CO2</text>
        <dbReference type="Rhea" id="RHEA:55040"/>
        <dbReference type="Rhea" id="RHEA-COMP:9623"/>
        <dbReference type="Rhea" id="RHEA-COMP:9685"/>
        <dbReference type="Rhea" id="RHEA-COMP:10800"/>
        <dbReference type="Rhea" id="RHEA-COMP:14074"/>
        <dbReference type="ChEBI" id="CHEBI:15378"/>
        <dbReference type="ChEBI" id="CHEBI:16526"/>
        <dbReference type="ChEBI" id="CHEBI:64479"/>
        <dbReference type="ChEBI" id="CHEBI:78449"/>
        <dbReference type="ChEBI" id="CHEBI:83989"/>
        <dbReference type="ChEBI" id="CHEBI:138538"/>
        <dbReference type="EC" id="2.3.1.179"/>
    </reaction>
</comment>
<evidence type="ECO:0000256" key="8">
    <source>
        <dbReference type="ARBA" id="ARBA00023098"/>
    </source>
</evidence>
<evidence type="ECO:0000256" key="6">
    <source>
        <dbReference type="ARBA" id="ARBA00022679"/>
    </source>
</evidence>
<keyword evidence="6 11" id="KW-0808">Transferase</keyword>
<evidence type="ECO:0000256" key="13">
    <source>
        <dbReference type="RuleBase" id="RU003694"/>
    </source>
</evidence>
<dbReference type="GO" id="GO:0005829">
    <property type="term" value="C:cytosol"/>
    <property type="evidence" value="ECO:0007669"/>
    <property type="project" value="TreeGrafter"/>
</dbReference>
<dbReference type="InterPro" id="IPR014030">
    <property type="entry name" value="Ketoacyl_synth_N"/>
</dbReference>
<comment type="function">
    <text evidence="11">Involved in the type II fatty acid elongation cycle. Catalyzes the elongation of a wide range of acyl-ACP by the addition of two carbons from malonyl-ACP to an acyl acceptor. Can efficiently catalyze the conversion of palmitoleoyl-ACP (cis-hexadec-9-enoyl-ACP) to cis-vaccenoyl-ACP (cis-octadec-11-enoyl-ACP), an essential step in the thermal regulation of fatty acid composition.</text>
</comment>
<gene>
    <name evidence="15" type="ORF">LX66_0524</name>
</gene>
<dbReference type="UniPathway" id="UPA00094"/>
<dbReference type="InterPro" id="IPR000794">
    <property type="entry name" value="Beta-ketoacyl_synthase"/>
</dbReference>
<dbReference type="PANTHER" id="PTHR11712">
    <property type="entry name" value="POLYKETIDE SYNTHASE-RELATED"/>
    <property type="match status" value="1"/>
</dbReference>
<evidence type="ECO:0000313" key="15">
    <source>
        <dbReference type="EMBL" id="TWI91159.1"/>
    </source>
</evidence>
<evidence type="ECO:0000256" key="5">
    <source>
        <dbReference type="ARBA" id="ARBA00022516"/>
    </source>
</evidence>
<dbReference type="AlphaFoldDB" id="A0A562TCB6"/>
<evidence type="ECO:0000256" key="2">
    <source>
        <dbReference type="ARBA" id="ARBA00008467"/>
    </source>
</evidence>
<keyword evidence="5 11" id="KW-0444">Lipid biosynthesis</keyword>
<evidence type="ECO:0000259" key="14">
    <source>
        <dbReference type="PROSITE" id="PS52004"/>
    </source>
</evidence>
<comment type="similarity">
    <text evidence="2 11 13">Belongs to the thiolase-like superfamily. Beta-ketoacyl-ACP synthases family.</text>
</comment>
<evidence type="ECO:0000256" key="3">
    <source>
        <dbReference type="ARBA" id="ARBA00012356"/>
    </source>
</evidence>
<proteinExistence type="inferred from homology"/>
<evidence type="ECO:0000256" key="9">
    <source>
        <dbReference type="ARBA" id="ARBA00023160"/>
    </source>
</evidence>
<dbReference type="InterPro" id="IPR020841">
    <property type="entry name" value="PKS_Beta-ketoAc_synthase_dom"/>
</dbReference>
<dbReference type="InterPro" id="IPR018201">
    <property type="entry name" value="Ketoacyl_synth_AS"/>
</dbReference>
<keyword evidence="9 11" id="KW-0275">Fatty acid biosynthesis</keyword>
<dbReference type="FunFam" id="3.40.47.10:FF:000018">
    <property type="entry name" value="3-oxoacyl-[acyl-carrier-protein] synthase 2"/>
    <property type="match status" value="1"/>
</dbReference>
<evidence type="ECO:0000256" key="4">
    <source>
        <dbReference type="ARBA" id="ARBA00014657"/>
    </source>
</evidence>
<reference evidence="15 16" key="1">
    <citation type="journal article" date="2013" name="Stand. Genomic Sci.">
        <title>Genomic Encyclopedia of Type Strains, Phase I: The one thousand microbial genomes (KMG-I) project.</title>
        <authorList>
            <person name="Kyrpides N.C."/>
            <person name="Woyke T."/>
            <person name="Eisen J.A."/>
            <person name="Garrity G."/>
            <person name="Lilburn T.G."/>
            <person name="Beck B.J."/>
            <person name="Whitman W.B."/>
            <person name="Hugenholtz P."/>
            <person name="Klenk H.P."/>
        </authorList>
    </citation>
    <scope>NUCLEOTIDE SEQUENCE [LARGE SCALE GENOMIC DNA]</scope>
    <source>
        <strain evidence="15 16">DSM 13484</strain>
    </source>
</reference>
<comment type="catalytic activity">
    <reaction evidence="11">
        <text>a fatty acyl-[ACP] + malonyl-[ACP] + H(+) = a 3-oxoacyl-[ACP] + holo-[ACP] + CO2</text>
        <dbReference type="Rhea" id="RHEA:22836"/>
        <dbReference type="Rhea" id="RHEA-COMP:9623"/>
        <dbReference type="Rhea" id="RHEA-COMP:9685"/>
        <dbReference type="Rhea" id="RHEA-COMP:9916"/>
        <dbReference type="Rhea" id="RHEA-COMP:14125"/>
        <dbReference type="ChEBI" id="CHEBI:15378"/>
        <dbReference type="ChEBI" id="CHEBI:16526"/>
        <dbReference type="ChEBI" id="CHEBI:64479"/>
        <dbReference type="ChEBI" id="CHEBI:78449"/>
        <dbReference type="ChEBI" id="CHEBI:78776"/>
        <dbReference type="ChEBI" id="CHEBI:138651"/>
    </reaction>
</comment>
<dbReference type="InterPro" id="IPR016039">
    <property type="entry name" value="Thiolase-like"/>
</dbReference>
<dbReference type="Gene3D" id="3.40.47.10">
    <property type="match status" value="1"/>
</dbReference>
<evidence type="ECO:0000256" key="12">
    <source>
        <dbReference type="PIRSR" id="PIRSR000447-1"/>
    </source>
</evidence>
<dbReference type="SMART" id="SM00825">
    <property type="entry name" value="PKS_KS"/>
    <property type="match status" value="1"/>
</dbReference>
<comment type="caution">
    <text evidence="15">The sequence shown here is derived from an EMBL/GenBank/DDBJ whole genome shotgun (WGS) entry which is preliminary data.</text>
</comment>
<evidence type="ECO:0000256" key="10">
    <source>
        <dbReference type="ARBA" id="ARBA00023315"/>
    </source>
</evidence>
<dbReference type="PIRSF" id="PIRSF000447">
    <property type="entry name" value="KAS_II"/>
    <property type="match status" value="1"/>
</dbReference>
<dbReference type="RefSeq" id="WP_145710322.1">
    <property type="nucleotide sequence ID" value="NZ_BAAAFY010000001.1"/>
</dbReference>
<accession>A0A562TCB6</accession>
<dbReference type="PROSITE" id="PS00606">
    <property type="entry name" value="KS3_1"/>
    <property type="match status" value="1"/>
</dbReference>
<dbReference type="GO" id="GO:0004315">
    <property type="term" value="F:3-oxoacyl-[acyl-carrier-protein] synthase activity"/>
    <property type="evidence" value="ECO:0007669"/>
    <property type="project" value="UniProtKB-UniRule"/>
</dbReference>
<dbReference type="GO" id="GO:0006633">
    <property type="term" value="P:fatty acid biosynthetic process"/>
    <property type="evidence" value="ECO:0007669"/>
    <property type="project" value="UniProtKB-UniRule"/>
</dbReference>
<dbReference type="EMBL" id="VLLG01000002">
    <property type="protein sequence ID" value="TWI91159.1"/>
    <property type="molecule type" value="Genomic_DNA"/>
</dbReference>
<keyword evidence="16" id="KW-1185">Reference proteome</keyword>
<evidence type="ECO:0000256" key="11">
    <source>
        <dbReference type="PIRNR" id="PIRNR000447"/>
    </source>
</evidence>
<dbReference type="Proteomes" id="UP000316778">
    <property type="component" value="Unassembled WGS sequence"/>
</dbReference>
<organism evidence="15 16">
    <name type="scientific">Chitinophaga japonensis</name>
    <name type="common">Flexibacter japonensis</name>
    <dbReference type="NCBI Taxonomy" id="104662"/>
    <lineage>
        <taxon>Bacteria</taxon>
        <taxon>Pseudomonadati</taxon>
        <taxon>Bacteroidota</taxon>
        <taxon>Chitinophagia</taxon>
        <taxon>Chitinophagales</taxon>
        <taxon>Chitinophagaceae</taxon>
        <taxon>Chitinophaga</taxon>
    </lineage>
</organism>
<name>A0A562TCB6_CHIJA</name>
<keyword evidence="7" id="KW-0276">Fatty acid metabolism</keyword>
<sequence length="421" mass="44503">MRTISLKRVVVTGLGALTPIGNDVNTFWQNMKAGTGGAGPITRFDTTEFKTKFACELKDFDIEKFMEKKEARKMDLFTQYAMVAAQEAIENAGIHLEGIDKTRIGVIWASGNGGMQTFEDQIVEFAAGNFVPKFNPFFIPKLIADIAAGQIAIKYGFMGINFCTVSACASSSSALVDAFNYIRLGKANVIVAGGSEAPITRAGIAGFNALKALSTRNEDPSTASRPFDAERDGFVMGEGAGAIILEEYEHAVKRGATIYGEMTGGAMTADAFHLTATHPEGLGARLGMQDALNDAELQLQDVDYINAHATSTPVGDVSELKAITGLFGDHAAALNISATKSMTGHLLGAAGAIEAIACIKATQEDIVPPTINTQALGEGIPTNLNLTVGKAQQRTVNVAMSNTFGFGGHNAIVVFTKFKGE</sequence>